<dbReference type="EMBL" id="JBFOLK010000011">
    <property type="protein sequence ID" value="KAL2474533.1"/>
    <property type="molecule type" value="Genomic_DNA"/>
</dbReference>
<keyword evidence="7" id="KW-0961">Cell wall biogenesis/degradation</keyword>
<evidence type="ECO:0000256" key="9">
    <source>
        <dbReference type="RuleBase" id="RU361169"/>
    </source>
</evidence>
<sequence length="402" mass="43131">MKNEMCFVPIKAICLIWFFIGLVEGNQAVNFDAKKYGAKGDGKSDDSKAIENAWKEACMSTKESMVVIPKGKYIVGAVKFQGPCQAPITIKNDGTFKAPADPTKFNSQDSWIVFNNVNGLTVLGGTFDGQGAIAWSENDCAKTGTCNSLPINLAFNKLTNSIIRNITSLNSKLFHMNVLNCKNLTFDCTTIDAPESSLNTDGIHIGRSNGVNITNANIKTGDDCISLGDGSQRVNIEKVSCGPGHGISIGSLGRYQNEQPVEGISVKNCTITNTMNGIRVKTWPASTTGIARSLSFDNIVMNNVSTPILIDQQYCPYGQCKAEVPSRVKISDVSFNDIKGTSATKLAVKLICSRGIPCENVELNNINLAYHGTNGTATSECANIHPKLTGDLFPPVCAVSSH</sequence>
<proteinExistence type="inferred from homology"/>
<dbReference type="InterPro" id="IPR011050">
    <property type="entry name" value="Pectin_lyase_fold/virulence"/>
</dbReference>
<evidence type="ECO:0000256" key="4">
    <source>
        <dbReference type="ARBA" id="ARBA00022525"/>
    </source>
</evidence>
<keyword evidence="3" id="KW-0134">Cell wall</keyword>
<organism evidence="11 12">
    <name type="scientific">Abeliophyllum distichum</name>
    <dbReference type="NCBI Taxonomy" id="126358"/>
    <lineage>
        <taxon>Eukaryota</taxon>
        <taxon>Viridiplantae</taxon>
        <taxon>Streptophyta</taxon>
        <taxon>Embryophyta</taxon>
        <taxon>Tracheophyta</taxon>
        <taxon>Spermatophyta</taxon>
        <taxon>Magnoliopsida</taxon>
        <taxon>eudicotyledons</taxon>
        <taxon>Gunneridae</taxon>
        <taxon>Pentapetalae</taxon>
        <taxon>asterids</taxon>
        <taxon>lamiids</taxon>
        <taxon>Lamiales</taxon>
        <taxon>Oleaceae</taxon>
        <taxon>Forsythieae</taxon>
        <taxon>Abeliophyllum</taxon>
    </lineage>
</organism>
<dbReference type="SMART" id="SM00710">
    <property type="entry name" value="PbH1"/>
    <property type="match status" value="4"/>
</dbReference>
<dbReference type="InterPro" id="IPR006626">
    <property type="entry name" value="PbH1"/>
</dbReference>
<feature type="chain" id="PRO_5044810137" evidence="10">
    <location>
        <begin position="26"/>
        <end position="402"/>
    </location>
</feature>
<dbReference type="PANTHER" id="PTHR31375">
    <property type="match status" value="1"/>
</dbReference>
<keyword evidence="6 9" id="KW-0326">Glycosidase</keyword>
<keyword evidence="5 9" id="KW-0378">Hydrolase</keyword>
<dbReference type="Pfam" id="PF00295">
    <property type="entry name" value="Glyco_hydro_28"/>
    <property type="match status" value="1"/>
</dbReference>
<feature type="signal peptide" evidence="10">
    <location>
        <begin position="1"/>
        <end position="25"/>
    </location>
</feature>
<evidence type="ECO:0000256" key="1">
    <source>
        <dbReference type="ARBA" id="ARBA00004191"/>
    </source>
</evidence>
<keyword evidence="12" id="KW-1185">Reference proteome</keyword>
<evidence type="ECO:0000256" key="5">
    <source>
        <dbReference type="ARBA" id="ARBA00022801"/>
    </source>
</evidence>
<evidence type="ECO:0000313" key="11">
    <source>
        <dbReference type="EMBL" id="KAL2474533.1"/>
    </source>
</evidence>
<dbReference type="InterPro" id="IPR012334">
    <property type="entry name" value="Pectin_lyas_fold"/>
</dbReference>
<comment type="similarity">
    <text evidence="2 9">Belongs to the glycosyl hydrolase 28 family.</text>
</comment>
<dbReference type="PROSITE" id="PS00502">
    <property type="entry name" value="POLYGALACTURONASE"/>
    <property type="match status" value="1"/>
</dbReference>
<dbReference type="GO" id="GO:0004553">
    <property type="term" value="F:hydrolase activity, hydrolyzing O-glycosyl compounds"/>
    <property type="evidence" value="ECO:0007669"/>
    <property type="project" value="UniProtKB-ARBA"/>
</dbReference>
<evidence type="ECO:0000313" key="12">
    <source>
        <dbReference type="Proteomes" id="UP001604336"/>
    </source>
</evidence>
<evidence type="ECO:0000256" key="8">
    <source>
        <dbReference type="PROSITE-ProRule" id="PRU10052"/>
    </source>
</evidence>
<evidence type="ECO:0000256" key="10">
    <source>
        <dbReference type="SAM" id="SignalP"/>
    </source>
</evidence>
<dbReference type="FunFam" id="2.160.20.10:FF:000004">
    <property type="entry name" value="Pectin lyase-like superfamily protein"/>
    <property type="match status" value="1"/>
</dbReference>
<keyword evidence="4" id="KW-0964">Secreted</keyword>
<evidence type="ECO:0000256" key="2">
    <source>
        <dbReference type="ARBA" id="ARBA00008834"/>
    </source>
</evidence>
<protein>
    <submittedName>
        <fullName evidence="11">Pectin lyase-like superfamily protein</fullName>
    </submittedName>
</protein>
<evidence type="ECO:0000256" key="6">
    <source>
        <dbReference type="ARBA" id="ARBA00023295"/>
    </source>
</evidence>
<gene>
    <name evidence="11" type="ORF">Adt_35269</name>
</gene>
<dbReference type="GO" id="GO:0071555">
    <property type="term" value="P:cell wall organization"/>
    <property type="evidence" value="ECO:0007669"/>
    <property type="project" value="UniProtKB-KW"/>
</dbReference>
<dbReference type="Proteomes" id="UP001604336">
    <property type="component" value="Unassembled WGS sequence"/>
</dbReference>
<dbReference type="Gene3D" id="2.160.20.10">
    <property type="entry name" value="Single-stranded right-handed beta-helix, Pectin lyase-like"/>
    <property type="match status" value="1"/>
</dbReference>
<feature type="active site" evidence="8">
    <location>
        <position position="245"/>
    </location>
</feature>
<reference evidence="12" key="1">
    <citation type="submission" date="2024-07" db="EMBL/GenBank/DDBJ databases">
        <title>Two chromosome-level genome assemblies of Korean endemic species Abeliophyllum distichum and Forsythia ovata (Oleaceae).</title>
        <authorList>
            <person name="Jang H."/>
        </authorList>
    </citation>
    <scope>NUCLEOTIDE SEQUENCE [LARGE SCALE GENOMIC DNA]</scope>
</reference>
<name>A0ABD1QG20_9LAMI</name>
<comment type="caution">
    <text evidence="11">The sequence shown here is derived from an EMBL/GenBank/DDBJ whole genome shotgun (WGS) entry which is preliminary data.</text>
</comment>
<evidence type="ECO:0000256" key="7">
    <source>
        <dbReference type="ARBA" id="ARBA00023316"/>
    </source>
</evidence>
<dbReference type="AlphaFoldDB" id="A0ABD1QG20"/>
<dbReference type="SUPFAM" id="SSF51126">
    <property type="entry name" value="Pectin lyase-like"/>
    <property type="match status" value="1"/>
</dbReference>
<dbReference type="InterPro" id="IPR000743">
    <property type="entry name" value="Glyco_hydro_28"/>
</dbReference>
<accession>A0ABD1QG20</accession>
<keyword evidence="10" id="KW-0732">Signal</keyword>
<evidence type="ECO:0000256" key="3">
    <source>
        <dbReference type="ARBA" id="ARBA00022512"/>
    </source>
</evidence>
<comment type="subcellular location">
    <subcellularLocation>
        <location evidence="1">Secreted</location>
        <location evidence="1">Cell wall</location>
    </subcellularLocation>
</comment>